<feature type="region of interest" description="Disordered" evidence="3">
    <location>
        <begin position="1336"/>
        <end position="1356"/>
    </location>
</feature>
<dbReference type="FunFam" id="3.10.250.10:FF:000012">
    <property type="entry name" value="CD163 molecule like 1"/>
    <property type="match status" value="1"/>
</dbReference>
<feature type="disulfide bond" evidence="2">
    <location>
        <begin position="376"/>
        <end position="386"/>
    </location>
</feature>
<evidence type="ECO:0000256" key="4">
    <source>
        <dbReference type="SAM" id="Phobius"/>
    </source>
</evidence>
<feature type="domain" description="SRCR" evidence="6">
    <location>
        <begin position="885"/>
        <end position="976"/>
    </location>
</feature>
<feature type="domain" description="SRCR" evidence="6">
    <location>
        <begin position="971"/>
        <end position="1070"/>
    </location>
</feature>
<dbReference type="GO" id="GO:0005886">
    <property type="term" value="C:plasma membrane"/>
    <property type="evidence" value="ECO:0007669"/>
    <property type="project" value="TreeGrafter"/>
</dbReference>
<dbReference type="GO" id="GO:0031638">
    <property type="term" value="P:zymogen activation"/>
    <property type="evidence" value="ECO:0007669"/>
    <property type="project" value="TreeGrafter"/>
</dbReference>
<protein>
    <submittedName>
        <fullName evidence="8">Scavenger receptor cysteine-rich type 1 protein M160</fullName>
    </submittedName>
</protein>
<keyword evidence="4" id="KW-0812">Transmembrane</keyword>
<dbReference type="InterPro" id="IPR001190">
    <property type="entry name" value="SRCR"/>
</dbReference>
<feature type="domain" description="SRCR" evidence="6">
    <location>
        <begin position="693"/>
        <end position="788"/>
    </location>
</feature>
<keyword evidence="8" id="KW-0675">Receptor</keyword>
<dbReference type="InterPro" id="IPR036772">
    <property type="entry name" value="SRCR-like_dom_sf"/>
</dbReference>
<dbReference type="SMART" id="SM00202">
    <property type="entry name" value="SR"/>
    <property type="match status" value="5"/>
</dbReference>
<gene>
    <name evidence="8" type="primary">LOC108266007</name>
</gene>
<feature type="domain" description="SRCR" evidence="6">
    <location>
        <begin position="129"/>
        <end position="231"/>
    </location>
</feature>
<dbReference type="GO" id="GO:0005615">
    <property type="term" value="C:extracellular space"/>
    <property type="evidence" value="ECO:0007669"/>
    <property type="project" value="TreeGrafter"/>
</dbReference>
<feature type="disulfide bond" evidence="2">
    <location>
        <begin position="1137"/>
        <end position="1147"/>
    </location>
</feature>
<feature type="domain" description="SRCR" evidence="6">
    <location>
        <begin position="793"/>
        <end position="888"/>
    </location>
</feature>
<feature type="region of interest" description="Disordered" evidence="3">
    <location>
        <begin position="1251"/>
        <end position="1308"/>
    </location>
</feature>
<dbReference type="GeneID" id="108266007"/>
<sequence length="1356" mass="151199">MWFLLIYVQLTAIQAQDRIVLRGEKSPCVGRLEVYHNGEWGLVGHHQWRPVNGEVVCKSLGCGAHVTSGILSQTDIHLSPLAIFWMDEVKCVGTENRLWECPFNGWKISQCHHHNYVSVNCSGTISLSLNLFGLTDECAGVVQFTTPNGIISLCKQNWDDDKENTKANMVCQELNCGKYQKTLKSITFDANGSSYKVPLTCIGNETVSWQCVDWVSAKSNTCQEEISIICSNHERVRLRGGADVCEGTLEKENSTEGKWSNVSCQEGNNMLHKMCTKLRCGGAVRVDCNESQNTWLKCSDRVKIDLRKGEEKPSVCYGDIYVSVNGSYQEMCFDATTSKETISKVVCRELQCGAPLYVSQGSVKQGTGTNIRHVECHGEEKSLWECIHNNGTFGSCQSINIICSGSLDMRLSNGLDKCAGQLEVKSQDSWNSMSSVGWSKENTKMVCQHLECRESEDNNHHRFVKSKLPLLKWKLECNGSDISQCSMTSAKHGQQDPVVSITCKNPELWFLQGNSTCEGRVKSESDAYLPDITHERAAEVCTQNLCGGVLFTKHDNSSMDSSVCPENATSPFNCFMKNTNTSTKPQFAYVKCSGSREVRLENRCYGKVLVCSDENCGVCQDTWTEEQSIMLCNILGCGKVITEKYSGKKKPGVTVASVHCSKAAKNFSQCNFVQLKDTSLCQNPAYVSCTESLKAVLQDPRDKCAGNLKLFYSGAWYPLCTNSIDKNTQNAICEYLSCGEALSFNESISSTSNIHGLKKFTCHDGGISNCDVSQTEIGQCKVGHLKCKGWRRLLLIDPENACSGELKLQNDTGIYAVSSDGWSKRESNELCKYLECGNMSEMNVKQVKMPFWGRSYSCTGNHISIWDCEKEEALVKNHHLKQLYISCTDKPQVTLSGNCTGEVRIKNERMCYNSQTMEQLFHELCQQLGCSMFFKTWSTKYKGNARYLSCTGKESNLWQCSSWTDNCEEVLSLTCTEALKFNFSRPCGGEFLVDYRGQWDPVCPLENMINADRICRERKCGNALKKSEGSIGNRSNTDITIKCGNEHNYLKHCIKSGRETCTKTAQIYCDKAIKFDFSRPCGDEFLVDYRGQWEPVCPLENMIDADRICRERHCGNARTKSEGSIGNRSNTDITIKCGNDDNYLKHCVKSGREPCTKTAQIYCDSYFRQTPPPPNTGLIVGLVAGFVLLLVAALIVFWKRKSFLAILRLKSSEATDVEVSENEMQTLNEKALGVLERGKSDDVVTTVNPMEDSLSQESDSEHDEENTSTSGSSSGTEYDEVDAGNVKLPEDRGPTEPLLPPRPDNLPDEVTFEAEVEPQEDYDDVILLTEKRESFIFPGPSSDLPLPGSNDEAKPQ</sequence>
<feature type="chain" id="PRO_5013197806" evidence="5">
    <location>
        <begin position="16"/>
        <end position="1356"/>
    </location>
</feature>
<evidence type="ECO:0000313" key="7">
    <source>
        <dbReference type="Proteomes" id="UP000221080"/>
    </source>
</evidence>
<dbReference type="OrthoDB" id="8934573at2759"/>
<feature type="disulfide bond" evidence="2">
    <location>
        <begin position="858"/>
        <end position="868"/>
    </location>
</feature>
<feature type="compositionally biased region" description="Low complexity" evidence="3">
    <location>
        <begin position="1267"/>
        <end position="1276"/>
    </location>
</feature>
<dbReference type="GO" id="GO:0004252">
    <property type="term" value="F:serine-type endopeptidase activity"/>
    <property type="evidence" value="ECO:0007669"/>
    <property type="project" value="TreeGrafter"/>
</dbReference>
<dbReference type="SUPFAM" id="SSF56487">
    <property type="entry name" value="SRCR-like"/>
    <property type="match status" value="10"/>
</dbReference>
<feature type="disulfide bond" evidence="2">
    <location>
        <begin position="201"/>
        <end position="211"/>
    </location>
</feature>
<keyword evidence="5" id="KW-0732">Signal</keyword>
<feature type="disulfide bond" evidence="2">
    <location>
        <begin position="950"/>
        <end position="960"/>
    </location>
</feature>
<feature type="domain" description="SRCR" evidence="6">
    <location>
        <begin position="304"/>
        <end position="404"/>
    </location>
</feature>
<dbReference type="KEGG" id="ipu:108266007"/>
<keyword evidence="7" id="KW-1185">Reference proteome</keyword>
<keyword evidence="4" id="KW-1133">Transmembrane helix</keyword>
<feature type="disulfide bond" evidence="2">
    <location>
        <begin position="1043"/>
        <end position="1053"/>
    </location>
</feature>
<feature type="domain" description="SRCR" evidence="6">
    <location>
        <begin position="576"/>
        <end position="690"/>
    </location>
</feature>
<keyword evidence="4" id="KW-0472">Membrane</keyword>
<evidence type="ECO:0000256" key="1">
    <source>
        <dbReference type="ARBA" id="ARBA00023157"/>
    </source>
</evidence>
<evidence type="ECO:0000313" key="8">
    <source>
        <dbReference type="RefSeq" id="XP_017324421.1"/>
    </source>
</evidence>
<comment type="caution">
    <text evidence="2">Lacks conserved residue(s) required for the propagation of feature annotation.</text>
</comment>
<feature type="domain" description="SRCR" evidence="6">
    <location>
        <begin position="19"/>
        <end position="122"/>
    </location>
</feature>
<name>A0A2D0R2Y7_ICTPU</name>
<organism evidence="7 8">
    <name type="scientific">Ictalurus punctatus</name>
    <name type="common">Channel catfish</name>
    <name type="synonym">Silurus punctatus</name>
    <dbReference type="NCBI Taxonomy" id="7998"/>
    <lineage>
        <taxon>Eukaryota</taxon>
        <taxon>Metazoa</taxon>
        <taxon>Chordata</taxon>
        <taxon>Craniata</taxon>
        <taxon>Vertebrata</taxon>
        <taxon>Euteleostomi</taxon>
        <taxon>Actinopterygii</taxon>
        <taxon>Neopterygii</taxon>
        <taxon>Teleostei</taxon>
        <taxon>Ostariophysi</taxon>
        <taxon>Siluriformes</taxon>
        <taxon>Ictaluridae</taxon>
        <taxon>Ictalurus</taxon>
    </lineage>
</organism>
<feature type="disulfide bond" evidence="2">
    <location>
        <begin position="332"/>
        <end position="396"/>
    </location>
</feature>
<feature type="disulfide bond" evidence="2">
    <location>
        <begin position="660"/>
        <end position="670"/>
    </location>
</feature>
<feature type="domain" description="SRCR" evidence="6">
    <location>
        <begin position="1073"/>
        <end position="1164"/>
    </location>
</feature>
<proteinExistence type="predicted"/>
<accession>A0A2D0R2Y7</accession>
<dbReference type="Pfam" id="PF00530">
    <property type="entry name" value="SRCR"/>
    <property type="match status" value="7"/>
</dbReference>
<dbReference type="PANTHER" id="PTHR48071">
    <property type="entry name" value="SRCR DOMAIN-CONTAINING PROTEIN"/>
    <property type="match status" value="1"/>
</dbReference>
<feature type="disulfide bond" evidence="2">
    <location>
        <begin position="91"/>
        <end position="101"/>
    </location>
</feature>
<dbReference type="PANTHER" id="PTHR48071:SF24">
    <property type="entry name" value="DELETED IN MALIGNANT BRAIN TUMORS 1 PROTEIN-LIKE"/>
    <property type="match status" value="1"/>
</dbReference>
<evidence type="ECO:0000256" key="2">
    <source>
        <dbReference type="PROSITE-ProRule" id="PRU00196"/>
    </source>
</evidence>
<feature type="compositionally biased region" description="Low complexity" evidence="3">
    <location>
        <begin position="1338"/>
        <end position="1349"/>
    </location>
</feature>
<dbReference type="PROSITE" id="PS50287">
    <property type="entry name" value="SRCR_2"/>
    <property type="match status" value="10"/>
</dbReference>
<evidence type="ECO:0000259" key="6">
    <source>
        <dbReference type="PROSITE" id="PS50287"/>
    </source>
</evidence>
<evidence type="ECO:0000256" key="5">
    <source>
        <dbReference type="SAM" id="SignalP"/>
    </source>
</evidence>
<dbReference type="PRINTS" id="PR00258">
    <property type="entry name" value="SPERACTRCPTR"/>
</dbReference>
<dbReference type="Gene3D" id="3.10.250.10">
    <property type="entry name" value="SRCR-like domain"/>
    <property type="match status" value="8"/>
</dbReference>
<dbReference type="RefSeq" id="XP_017324421.1">
    <property type="nucleotide sequence ID" value="XM_017468932.3"/>
</dbReference>
<feature type="transmembrane region" description="Helical" evidence="4">
    <location>
        <begin position="1178"/>
        <end position="1198"/>
    </location>
</feature>
<dbReference type="Proteomes" id="UP000221080">
    <property type="component" value="Chromosome 5"/>
</dbReference>
<evidence type="ECO:0000256" key="3">
    <source>
        <dbReference type="SAM" id="MobiDB-lite"/>
    </source>
</evidence>
<reference evidence="7" key="1">
    <citation type="journal article" date="2016" name="Nat. Commun.">
        <title>The channel catfish genome sequence provides insights into the evolution of scale formation in teleosts.</title>
        <authorList>
            <person name="Liu Z."/>
            <person name="Liu S."/>
            <person name="Yao J."/>
            <person name="Bao L."/>
            <person name="Zhang J."/>
            <person name="Li Y."/>
            <person name="Jiang C."/>
            <person name="Sun L."/>
            <person name="Wang R."/>
            <person name="Zhang Y."/>
            <person name="Zhou T."/>
            <person name="Zeng Q."/>
            <person name="Fu Q."/>
            <person name="Gao S."/>
            <person name="Li N."/>
            <person name="Koren S."/>
            <person name="Jiang Y."/>
            <person name="Zimin A."/>
            <person name="Xu P."/>
            <person name="Phillippy A.M."/>
            <person name="Geng X."/>
            <person name="Song L."/>
            <person name="Sun F."/>
            <person name="Li C."/>
            <person name="Wang X."/>
            <person name="Chen A."/>
            <person name="Jin Y."/>
            <person name="Yuan Z."/>
            <person name="Yang Y."/>
            <person name="Tan S."/>
            <person name="Peatman E."/>
            <person name="Lu J."/>
            <person name="Qin Z."/>
            <person name="Dunham R."/>
            <person name="Li Z."/>
            <person name="Sonstegard T."/>
            <person name="Feng J."/>
            <person name="Danzmann R.G."/>
            <person name="Schroeder S."/>
            <person name="Scheffler B."/>
            <person name="Duke M.V."/>
            <person name="Ballard L."/>
            <person name="Kucuktas H."/>
            <person name="Kaltenboeck L."/>
            <person name="Liu H."/>
            <person name="Armbruster J."/>
            <person name="Xie Y."/>
            <person name="Kirby M.L."/>
            <person name="Tian Y."/>
            <person name="Flanagan M.E."/>
            <person name="Mu W."/>
            <person name="Waldbieser G.C."/>
        </authorList>
    </citation>
    <scope>NUCLEOTIDE SEQUENCE [LARGE SCALE GENOMIC DNA]</scope>
    <source>
        <strain evidence="7">SDA103</strain>
    </source>
</reference>
<feature type="domain" description="SRCR" evidence="6">
    <location>
        <begin position="409"/>
        <end position="504"/>
    </location>
</feature>
<feature type="signal peptide" evidence="5">
    <location>
        <begin position="1"/>
        <end position="15"/>
    </location>
</feature>
<keyword evidence="1 2" id="KW-1015">Disulfide bond</keyword>
<reference evidence="8" key="2">
    <citation type="submission" date="2025-08" db="UniProtKB">
        <authorList>
            <consortium name="RefSeq"/>
        </authorList>
    </citation>
    <scope>IDENTIFICATION</scope>
    <source>
        <tissue evidence="8">Blood</tissue>
    </source>
</reference>